<evidence type="ECO:0000313" key="2">
    <source>
        <dbReference type="Proteomes" id="UP001556367"/>
    </source>
</evidence>
<comment type="caution">
    <text evidence="1">The sequence shown here is derived from an EMBL/GenBank/DDBJ whole genome shotgun (WGS) entry which is preliminary data.</text>
</comment>
<gene>
    <name evidence="1" type="ORF">HGRIS_000997</name>
</gene>
<protein>
    <submittedName>
        <fullName evidence="1">Uncharacterized protein</fullName>
    </submittedName>
</protein>
<name>A0ABR3IQE5_9AGAR</name>
<dbReference type="Proteomes" id="UP001556367">
    <property type="component" value="Unassembled WGS sequence"/>
</dbReference>
<proteinExistence type="predicted"/>
<keyword evidence="2" id="KW-1185">Reference proteome</keyword>
<dbReference type="EMBL" id="JASNQZ010000018">
    <property type="protein sequence ID" value="KAL0945513.1"/>
    <property type="molecule type" value="Genomic_DNA"/>
</dbReference>
<sequence>MALPPGQRSDFLFLQNQVARKFDPSIPLMPFRMPKDVQKEPSGMGPPPVPASRKVIAPVLRCPCIPLLAPREYRCVPDMTRELLLGSPHLDDGHLEPYDGGSHREHNIRNLYVPPLECKQEFLHYISFSDSLHWGLPLGVALAEVLADETIVAEPRPPWAPAQNTNSFDLVISWPGLRSVTHSVPVRCLHSELDFQQLAAVVASYIRMYFYDNKNYKWHGYLFDSAKDFRRLRLIALHSTDGFVWYAEFGVIEDTVPESPFAIQYDDEF</sequence>
<evidence type="ECO:0000313" key="1">
    <source>
        <dbReference type="EMBL" id="KAL0945513.1"/>
    </source>
</evidence>
<accession>A0ABR3IQE5</accession>
<organism evidence="1 2">
    <name type="scientific">Hohenbuehelia grisea</name>
    <dbReference type="NCBI Taxonomy" id="104357"/>
    <lineage>
        <taxon>Eukaryota</taxon>
        <taxon>Fungi</taxon>
        <taxon>Dikarya</taxon>
        <taxon>Basidiomycota</taxon>
        <taxon>Agaricomycotina</taxon>
        <taxon>Agaricomycetes</taxon>
        <taxon>Agaricomycetidae</taxon>
        <taxon>Agaricales</taxon>
        <taxon>Pleurotineae</taxon>
        <taxon>Pleurotaceae</taxon>
        <taxon>Hohenbuehelia</taxon>
    </lineage>
</organism>
<reference evidence="2" key="1">
    <citation type="submission" date="2024-06" db="EMBL/GenBank/DDBJ databases">
        <title>Multi-omics analyses provide insights into the biosynthesis of the anticancer antibiotic pleurotin in Hohenbuehelia grisea.</title>
        <authorList>
            <person name="Weaver J.A."/>
            <person name="Alberti F."/>
        </authorList>
    </citation>
    <scope>NUCLEOTIDE SEQUENCE [LARGE SCALE GENOMIC DNA]</scope>
    <source>
        <strain evidence="2">T-177</strain>
    </source>
</reference>